<gene>
    <name evidence="1" type="ORF">ASJ83_01550</name>
</gene>
<dbReference type="RefSeq" id="WP_042697594.1">
    <property type="nucleotide sequence ID" value="NZ_LMVO01000023.1"/>
</dbReference>
<keyword evidence="2" id="KW-1185">Reference proteome</keyword>
<organism evidence="1 2">
    <name type="scientific">Methanocorpusculum parvum</name>
    <dbReference type="NCBI Taxonomy" id="2193"/>
    <lineage>
        <taxon>Archaea</taxon>
        <taxon>Methanobacteriati</taxon>
        <taxon>Methanobacteriota</taxon>
        <taxon>Stenosarchaea group</taxon>
        <taxon>Methanomicrobia</taxon>
        <taxon>Methanomicrobiales</taxon>
        <taxon>Methanocorpusculaceae</taxon>
        <taxon>Methanocorpusculum</taxon>
    </lineage>
</organism>
<proteinExistence type="predicted"/>
<comment type="caution">
    <text evidence="1">The sequence shown here is derived from an EMBL/GenBank/DDBJ whole genome shotgun (WGS) entry which is preliminary data.</text>
</comment>
<name>A0AAX0Q7E1_9EURY</name>
<evidence type="ECO:0000313" key="1">
    <source>
        <dbReference type="EMBL" id="PAV09078.1"/>
    </source>
</evidence>
<dbReference type="EMBL" id="LMVO01000023">
    <property type="protein sequence ID" value="PAV09078.1"/>
    <property type="molecule type" value="Genomic_DNA"/>
</dbReference>
<sequence>MKRIAAFLLILAVILSAGCLIPLENDTHPEENLETLILPASVMNGKIQETQTTASFPASSVLVPYMTLEGTSGKYDISVAKILRPHDPVILLKIDSAEYIALITHVPPDRVMIPLKNICNYGEDLSTTLERLVPAYVQYTGDENPAITILFPAEGGEASYGDVVPPWGVVRAFITSRYQIADVFVRSESYGEEKITPLDPYPCVAGEYPTTAGNTSITLVVTDIFGNTAEKMVNFTMVRVVPEPPRPVS</sequence>
<evidence type="ECO:0000313" key="2">
    <source>
        <dbReference type="Proteomes" id="UP000243820"/>
    </source>
</evidence>
<reference evidence="1 2" key="1">
    <citation type="journal article" date="2017" name="BMC Genomics">
        <title>Genomic analysis of methanogenic archaea reveals a shift towards energy conservation.</title>
        <authorList>
            <person name="Gilmore S.P."/>
            <person name="Henske J.K."/>
            <person name="Sexton J.A."/>
            <person name="Solomon K.V."/>
            <person name="Seppala S."/>
            <person name="Yoo J.I."/>
            <person name="Huyett L.M."/>
            <person name="Pressman A."/>
            <person name="Cogan J.Z."/>
            <person name="Kivenson V."/>
            <person name="Peng X."/>
            <person name="Tan Y."/>
            <person name="Valentine D.L."/>
            <person name="O'Malley M.A."/>
        </authorList>
    </citation>
    <scope>NUCLEOTIDE SEQUENCE [LARGE SCALE GENOMIC DNA]</scope>
    <source>
        <strain evidence="1 2">XII</strain>
    </source>
</reference>
<accession>A0AAX0Q7E1</accession>
<dbReference type="AlphaFoldDB" id="A0AAX0Q7E1"/>
<protein>
    <submittedName>
        <fullName evidence="1">Uncharacterized protein</fullName>
    </submittedName>
</protein>
<dbReference type="PROSITE" id="PS51257">
    <property type="entry name" value="PROKAR_LIPOPROTEIN"/>
    <property type="match status" value="1"/>
</dbReference>
<dbReference type="Proteomes" id="UP000243820">
    <property type="component" value="Unassembled WGS sequence"/>
</dbReference>